<feature type="compositionally biased region" description="Basic and acidic residues" evidence="2">
    <location>
        <begin position="140"/>
        <end position="151"/>
    </location>
</feature>
<dbReference type="AlphaFoldDB" id="A0A1A8EX20"/>
<feature type="compositionally biased region" description="Polar residues" evidence="2">
    <location>
        <begin position="289"/>
        <end position="300"/>
    </location>
</feature>
<feature type="coiled-coil region" evidence="1">
    <location>
        <begin position="822"/>
        <end position="944"/>
    </location>
</feature>
<feature type="compositionally biased region" description="Basic and acidic residues" evidence="2">
    <location>
        <begin position="251"/>
        <end position="263"/>
    </location>
</feature>
<feature type="region of interest" description="Disordered" evidence="2">
    <location>
        <begin position="68"/>
        <end position="494"/>
    </location>
</feature>
<keyword evidence="1" id="KW-0175">Coiled coil</keyword>
<dbReference type="InterPro" id="IPR049390">
    <property type="entry name" value="FBF1_C"/>
</dbReference>
<evidence type="ECO:0000313" key="4">
    <source>
        <dbReference type="EMBL" id="SBQ51675.1"/>
    </source>
</evidence>
<gene>
    <name evidence="4" type="primary">FBF1</name>
</gene>
<protein>
    <submittedName>
        <fullName evidence="4">Fas (TNFRSF6) binding factor 1</fullName>
    </submittedName>
</protein>
<dbReference type="EMBL" id="HAEB01005148">
    <property type="protein sequence ID" value="SBQ51675.1"/>
    <property type="molecule type" value="Transcribed_RNA"/>
</dbReference>
<evidence type="ECO:0000256" key="1">
    <source>
        <dbReference type="SAM" id="Coils"/>
    </source>
</evidence>
<proteinExistence type="predicted"/>
<feature type="compositionally biased region" description="Basic and acidic residues" evidence="2">
    <location>
        <begin position="324"/>
        <end position="337"/>
    </location>
</feature>
<evidence type="ECO:0000259" key="3">
    <source>
        <dbReference type="Pfam" id="PF21007"/>
    </source>
</evidence>
<feature type="coiled-coil region" evidence="1">
    <location>
        <begin position="575"/>
        <end position="657"/>
    </location>
</feature>
<feature type="compositionally biased region" description="Low complexity" evidence="2">
    <location>
        <begin position="152"/>
        <end position="163"/>
    </location>
</feature>
<organism evidence="4">
    <name type="scientific">Nothobranchius korthausae</name>
    <dbReference type="NCBI Taxonomy" id="1143690"/>
    <lineage>
        <taxon>Eukaryota</taxon>
        <taxon>Metazoa</taxon>
        <taxon>Chordata</taxon>
        <taxon>Craniata</taxon>
        <taxon>Vertebrata</taxon>
        <taxon>Euteleostomi</taxon>
        <taxon>Actinopterygii</taxon>
        <taxon>Neopterygii</taxon>
        <taxon>Teleostei</taxon>
        <taxon>Neoteleostei</taxon>
        <taxon>Acanthomorphata</taxon>
        <taxon>Ovalentaria</taxon>
        <taxon>Atherinomorphae</taxon>
        <taxon>Cyprinodontiformes</taxon>
        <taxon>Nothobranchiidae</taxon>
        <taxon>Nothobranchius</taxon>
    </lineage>
</organism>
<dbReference type="GO" id="GO:0090162">
    <property type="term" value="P:establishment of epithelial cell polarity"/>
    <property type="evidence" value="ECO:0007669"/>
    <property type="project" value="InterPro"/>
</dbReference>
<sequence length="1055" mass="119304">MFSALAEEVKREGLDFENSDVSEVDPEDLLKSLENIDDMEANLLNAGAAPAQTKTLATERLKKDFSVLEAHSSSDGTDEAKRGTKKPSLTSSSAGRSYKKFSFDKDEADGEPLGQTSDIKGLDDPLDDVLDDLLPGESQPESKPRLSKAEKSLPSALASPSLKNRTTKTSKNDVFSFNDDDNGNLIDDLGLNRDKNKKKEASFWSSKEKSNDSPRPRTRIDDILEGFTSSDLLGRPPTGERKDQIQSQEKQQQEKNSTVRDLDGDFTFGSYQPTVGSTPEGRQSRRQSVKFSTEDVSISTPEKKPKPTIRHRNSSDWLGLKTSSESDRLGDGSKEAKASVLSPKGPSSPISDRKLSLTGGQATFLTQTATGADVDSKQNKSEAANGQRKGEGEEDDWLAGALTRRKTLSASNQETKTSTQQDFTGVDPAVRNQITPQTSRGKEDTLPSTRDTSPAAHPTAVREEKPNQDPQQTQRTSAAVQQQVSFTADLQQQNPPLGLGSVAISEVLQKQHGDEPLPARIVQLEGQVKVLQLERDQSQMMLENMQQRHKQDLELLESAHKTRVKLLEESAAQRETRARLECEELMERLASLTRSAEQERSDLLAQYHRKLAQAQQDRDREVDRLRDLQRKSILEMKKDHEDQLQRLKRLKDEEIDAVTSATSQTRSLTGVIEQMEQFSSRLEELSSRVESSHEHTAQGLEQGARHRDEQLRTMQDRLAQQQKATAEERTYLKDIISRMDAQLSEQQRQLEKERWKATAEQAKAESIQRGLEEERRVLTLQISLEREELERAKCALLEEQKTVMQHCAEERRKLAAEWTHFHTQEKQRHERAEREVNSLLERREGSIISLAQEQAELKLRMAELKLKEAAVSQEKEALDRLREDLDRDKERISSTALRLQTRAQEVEAFGKLASEKQEEGERALREARRTEAEHEARLRNIHSQTASLRQLEQRVLKERMRSHLQEDGDKMRQMLSTSPSAQNIPPVLPDSVFLPIPEPSTSQNILLQSSYRSLALEASLALWKYTGDKEKDFLEEQQIFLENLKKMNHKLKTAC</sequence>
<dbReference type="InterPro" id="IPR033561">
    <property type="entry name" value="FBF1"/>
</dbReference>
<dbReference type="PANTHER" id="PTHR33689:SF1">
    <property type="entry name" value="FAS-BINDING FACTOR 1"/>
    <property type="match status" value="1"/>
</dbReference>
<dbReference type="GO" id="GO:0005814">
    <property type="term" value="C:centriole"/>
    <property type="evidence" value="ECO:0007669"/>
    <property type="project" value="TreeGrafter"/>
</dbReference>
<feature type="compositionally biased region" description="Basic and acidic residues" evidence="2">
    <location>
        <begin position="686"/>
        <end position="696"/>
    </location>
</feature>
<dbReference type="GO" id="GO:0060271">
    <property type="term" value="P:cilium assembly"/>
    <property type="evidence" value="ECO:0007669"/>
    <property type="project" value="InterPro"/>
</dbReference>
<dbReference type="GO" id="GO:0097539">
    <property type="term" value="C:ciliary transition fiber"/>
    <property type="evidence" value="ECO:0007669"/>
    <property type="project" value="InterPro"/>
</dbReference>
<feature type="compositionally biased region" description="Polar residues" evidence="2">
    <location>
        <begin position="468"/>
        <end position="494"/>
    </location>
</feature>
<accession>A0A1A8EX20</accession>
<feature type="compositionally biased region" description="Polar residues" evidence="2">
    <location>
        <begin position="358"/>
        <end position="370"/>
    </location>
</feature>
<reference evidence="4" key="2">
    <citation type="submission" date="2016-06" db="EMBL/GenBank/DDBJ databases">
        <title>The genome of a short-lived fish provides insights into sex chromosome evolution and the genetic control of aging.</title>
        <authorList>
            <person name="Reichwald K."/>
            <person name="Felder M."/>
            <person name="Petzold A."/>
            <person name="Koch P."/>
            <person name="Groth M."/>
            <person name="Platzer M."/>
        </authorList>
    </citation>
    <scope>NUCLEOTIDE SEQUENCE</scope>
    <source>
        <tissue evidence="4">Brain</tissue>
    </source>
</reference>
<feature type="domain" description="Fas-binding factor 1 C-terminal" evidence="3">
    <location>
        <begin position="531"/>
        <end position="1046"/>
    </location>
</feature>
<feature type="compositionally biased region" description="Polar residues" evidence="2">
    <location>
        <begin position="269"/>
        <end position="281"/>
    </location>
</feature>
<dbReference type="GO" id="GO:0036064">
    <property type="term" value="C:ciliary basal body"/>
    <property type="evidence" value="ECO:0007669"/>
    <property type="project" value="TreeGrafter"/>
</dbReference>
<reference evidence="4" key="1">
    <citation type="submission" date="2016-05" db="EMBL/GenBank/DDBJ databases">
        <authorList>
            <person name="Lavstsen T."/>
            <person name="Jespersen J.S."/>
        </authorList>
    </citation>
    <scope>NUCLEOTIDE SEQUENCE</scope>
    <source>
        <tissue evidence="4">Brain</tissue>
    </source>
</reference>
<evidence type="ECO:0000256" key="2">
    <source>
        <dbReference type="SAM" id="MobiDB-lite"/>
    </source>
</evidence>
<dbReference type="Pfam" id="PF21007">
    <property type="entry name" value="FBF1"/>
    <property type="match status" value="1"/>
</dbReference>
<feature type="region of interest" description="Disordered" evidence="2">
    <location>
        <begin position="686"/>
        <end position="707"/>
    </location>
</feature>
<name>A0A1A8EX20_9TELE</name>
<feature type="compositionally biased region" description="Basic and acidic residues" evidence="2">
    <location>
        <begin position="190"/>
        <end position="222"/>
    </location>
</feature>
<feature type="compositionally biased region" description="Polar residues" evidence="2">
    <location>
        <begin position="408"/>
        <end position="423"/>
    </location>
</feature>
<dbReference type="PANTHER" id="PTHR33689">
    <property type="entry name" value="FAS-BINDING FACTOR 1"/>
    <property type="match status" value="1"/>
</dbReference>